<dbReference type="Proteomes" id="UP000624404">
    <property type="component" value="Unassembled WGS sequence"/>
</dbReference>
<feature type="region of interest" description="Disordered" evidence="2">
    <location>
        <begin position="264"/>
        <end position="283"/>
    </location>
</feature>
<dbReference type="EMBL" id="CAJHIA010000007">
    <property type="protein sequence ID" value="CAD6442233.1"/>
    <property type="molecule type" value="Genomic_DNA"/>
</dbReference>
<feature type="region of interest" description="Disordered" evidence="2">
    <location>
        <begin position="319"/>
        <end position="369"/>
    </location>
</feature>
<dbReference type="OrthoDB" id="9030204at2759"/>
<proteinExistence type="inferred from homology"/>
<evidence type="ECO:0000259" key="3">
    <source>
        <dbReference type="Pfam" id="PF04664"/>
    </source>
</evidence>
<dbReference type="InterPro" id="IPR006757">
    <property type="entry name" value="OGF_rcpt"/>
</dbReference>
<protein>
    <submittedName>
        <fullName evidence="4">A5120602-3a92-494b-8a01-d384c48cc083</fullName>
    </submittedName>
</protein>
<sequence>MSIIGSVLQTPEHENPLVSFYRSKTPDTTGRYISQILKWDCRKLEDTHDYIQWLFPLPEESMVSSAPLVDADVFNAFQSSPELQSLLKNSLVKMLDFYGFEFVDGLNENNNLPTIVRSPSFTAKCGNWLVRRDHNHLRISRILRSLRVLGLEPEAAALYKAISDIIYAEPIQIVSSQSAEFWRRAAQRPLHWAPHLPEKECRMDRKWRLGAEFLKDYERIKMARELQQRHDTKKALEEEKEAEFQATKAHIAAVMADRQRRFEEANVSSQKPGRVSLWSRSSISEPQLDKKEDVVAQTRELVSDVQEVIATEAIATPKSTDRFSDATNFDEPMPRLDKPELINQKAAENGGQSATHKIQQYQLMSPRHP</sequence>
<reference evidence="4" key="1">
    <citation type="submission" date="2020-10" db="EMBL/GenBank/DDBJ databases">
        <authorList>
            <person name="Kusch S."/>
        </authorList>
    </citation>
    <scope>NUCLEOTIDE SEQUENCE</scope>
    <source>
        <strain evidence="4">SwB9</strain>
    </source>
</reference>
<dbReference type="AlphaFoldDB" id="A0A8H2VQ32"/>
<evidence type="ECO:0000313" key="4">
    <source>
        <dbReference type="EMBL" id="CAD6442233.1"/>
    </source>
</evidence>
<evidence type="ECO:0000256" key="1">
    <source>
        <dbReference type="ARBA" id="ARBA00010365"/>
    </source>
</evidence>
<dbReference type="GO" id="GO:0140625">
    <property type="term" value="F:opioid growth factor receptor activity"/>
    <property type="evidence" value="ECO:0007669"/>
    <property type="project" value="InterPro"/>
</dbReference>
<accession>A0A8H2VQ32</accession>
<comment type="caution">
    <text evidence="4">The sequence shown here is derived from an EMBL/GenBank/DDBJ whole genome shotgun (WGS) entry which is preliminary data.</text>
</comment>
<feature type="compositionally biased region" description="Polar residues" evidence="2">
    <location>
        <begin position="350"/>
        <end position="363"/>
    </location>
</feature>
<evidence type="ECO:0000313" key="5">
    <source>
        <dbReference type="Proteomes" id="UP000624404"/>
    </source>
</evidence>
<dbReference type="PANTHER" id="PTHR14015:SF2">
    <property type="entry name" value="OPIOID GROWTH FACTOR RECEPTOR (OGFR) CONSERVED DOMAIN-CONTAINING PROTEIN"/>
    <property type="match status" value="1"/>
</dbReference>
<organism evidence="4 5">
    <name type="scientific">Sclerotinia trifoliorum</name>
    <dbReference type="NCBI Taxonomy" id="28548"/>
    <lineage>
        <taxon>Eukaryota</taxon>
        <taxon>Fungi</taxon>
        <taxon>Dikarya</taxon>
        <taxon>Ascomycota</taxon>
        <taxon>Pezizomycotina</taxon>
        <taxon>Leotiomycetes</taxon>
        <taxon>Helotiales</taxon>
        <taxon>Sclerotiniaceae</taxon>
        <taxon>Sclerotinia</taxon>
    </lineage>
</organism>
<feature type="domain" description="Opioid growth factor receptor (OGFr) conserved" evidence="3">
    <location>
        <begin position="19"/>
        <end position="180"/>
    </location>
</feature>
<name>A0A8H2VQ32_9HELO</name>
<dbReference type="InterPro" id="IPR039574">
    <property type="entry name" value="OGFr"/>
</dbReference>
<evidence type="ECO:0000256" key="2">
    <source>
        <dbReference type="SAM" id="MobiDB-lite"/>
    </source>
</evidence>
<gene>
    <name evidence="4" type="ORF">SCLTRI_LOCUS2025</name>
</gene>
<dbReference type="PANTHER" id="PTHR14015">
    <property type="entry name" value="OPIOID GROWTH FACTOR RECEPTOR OGFR ZETA-TYPE OPIOID RECEPTOR"/>
    <property type="match status" value="1"/>
</dbReference>
<dbReference type="Pfam" id="PF04664">
    <property type="entry name" value="OGFr_N"/>
    <property type="match status" value="1"/>
</dbReference>
<comment type="similarity">
    <text evidence="1">Belongs to the opioid growth factor receptor family.</text>
</comment>
<keyword evidence="5" id="KW-1185">Reference proteome</keyword>
<dbReference type="GO" id="GO:0016020">
    <property type="term" value="C:membrane"/>
    <property type="evidence" value="ECO:0007669"/>
    <property type="project" value="InterPro"/>
</dbReference>